<keyword evidence="3" id="KW-0418">Kinase</keyword>
<dbReference type="Pfam" id="PF13657">
    <property type="entry name" value="Couple_hipA"/>
    <property type="match status" value="1"/>
</dbReference>
<feature type="domain" description="HipA N-terminal subdomain 1" evidence="5">
    <location>
        <begin position="2"/>
        <end position="87"/>
    </location>
</feature>
<reference evidence="6" key="2">
    <citation type="submission" date="2021-04" db="EMBL/GenBank/DDBJ databases">
        <authorList>
            <person name="Gilroy R."/>
        </authorList>
    </citation>
    <scope>NUCLEOTIDE SEQUENCE</scope>
    <source>
        <strain evidence="6">ChiGjej4B4-7305</strain>
    </source>
</reference>
<dbReference type="Gene3D" id="1.10.1070.20">
    <property type="match status" value="1"/>
</dbReference>
<dbReference type="EMBL" id="DXBY01000249">
    <property type="protein sequence ID" value="HIZ36978.1"/>
    <property type="molecule type" value="Genomic_DNA"/>
</dbReference>
<evidence type="ECO:0000256" key="3">
    <source>
        <dbReference type="ARBA" id="ARBA00022777"/>
    </source>
</evidence>
<dbReference type="InterPro" id="IPR017508">
    <property type="entry name" value="HipA_N1"/>
</dbReference>
<dbReference type="Pfam" id="PF07804">
    <property type="entry name" value="HipA_C"/>
    <property type="match status" value="1"/>
</dbReference>
<sequence>MLERTRSTLRLSYLDEARSPDATPLSLALPPMLGTHTGRPVEAYLDGLIPDSDAALEAIRRQYGANPQDRLSVLAAIGKDCAGAVQFCLPEEVTDVRARSGELVPVSDAEIEQRLAEMDVDEEASWILPGEHWSLGGTQQKFTLRRQADQWLLAHGSEPSTHIVKPGIRKLKAQALAEHVSMRAAADLGLAVADTQFAEFKSQTAIVITRFDRAPDADGAPVRRHQEDLCQALGVTEKYEEDGGPSALEIIALLRDASATPRQARANVERFVDGLLYNTVIGAPDAHARNYAVLLEGDQVELAPLYDVASGFGYGAGGQDRKLSMSIGGTFLLDEVDADAWRRFADVARLDDERLLTRLAAMADAAPAAFESALAAVDDWHGQAADLGERLLPRLREHAARFA</sequence>
<dbReference type="AlphaFoldDB" id="A0A9D2EGE7"/>
<proteinExistence type="inferred from homology"/>
<protein>
    <submittedName>
        <fullName evidence="6">Type II toxin-antitoxin system HipA family toxin</fullName>
    </submittedName>
</protein>
<keyword evidence="2" id="KW-0808">Transferase</keyword>
<accession>A0A9D2EGE7</accession>
<evidence type="ECO:0000259" key="5">
    <source>
        <dbReference type="Pfam" id="PF13657"/>
    </source>
</evidence>
<comment type="caution">
    <text evidence="6">The sequence shown here is derived from an EMBL/GenBank/DDBJ whole genome shotgun (WGS) entry which is preliminary data.</text>
</comment>
<dbReference type="PANTHER" id="PTHR37419:SF1">
    <property type="entry name" value="SERINE_THREONINE-PROTEIN KINASE TOXIN HIPA"/>
    <property type="match status" value="1"/>
</dbReference>
<gene>
    <name evidence="6" type="ORF">H9815_14490</name>
</gene>
<name>A0A9D2EGE7_9MICO</name>
<dbReference type="InterPro" id="IPR012893">
    <property type="entry name" value="HipA-like_C"/>
</dbReference>
<dbReference type="GO" id="GO:0004674">
    <property type="term" value="F:protein serine/threonine kinase activity"/>
    <property type="evidence" value="ECO:0007669"/>
    <property type="project" value="TreeGrafter"/>
</dbReference>
<reference evidence="6" key="1">
    <citation type="journal article" date="2021" name="PeerJ">
        <title>Extensive microbial diversity within the chicken gut microbiome revealed by metagenomics and culture.</title>
        <authorList>
            <person name="Gilroy R."/>
            <person name="Ravi A."/>
            <person name="Getino M."/>
            <person name="Pursley I."/>
            <person name="Horton D.L."/>
            <person name="Alikhan N.F."/>
            <person name="Baker D."/>
            <person name="Gharbi K."/>
            <person name="Hall N."/>
            <person name="Watson M."/>
            <person name="Adriaenssens E.M."/>
            <person name="Foster-Nyarko E."/>
            <person name="Jarju S."/>
            <person name="Secka A."/>
            <person name="Antonio M."/>
            <person name="Oren A."/>
            <person name="Chaudhuri R.R."/>
            <person name="La Ragione R."/>
            <person name="Hildebrand F."/>
            <person name="Pallen M.J."/>
        </authorList>
    </citation>
    <scope>NUCLEOTIDE SEQUENCE</scope>
    <source>
        <strain evidence="6">ChiGjej4B4-7305</strain>
    </source>
</reference>
<evidence type="ECO:0000313" key="7">
    <source>
        <dbReference type="Proteomes" id="UP000824037"/>
    </source>
</evidence>
<evidence type="ECO:0000259" key="4">
    <source>
        <dbReference type="Pfam" id="PF07804"/>
    </source>
</evidence>
<dbReference type="Proteomes" id="UP000824037">
    <property type="component" value="Unassembled WGS sequence"/>
</dbReference>
<organism evidence="6 7">
    <name type="scientific">Candidatus Ruania gallistercoris</name>
    <dbReference type="NCBI Taxonomy" id="2838746"/>
    <lineage>
        <taxon>Bacteria</taxon>
        <taxon>Bacillati</taxon>
        <taxon>Actinomycetota</taxon>
        <taxon>Actinomycetes</taxon>
        <taxon>Micrococcales</taxon>
        <taxon>Ruaniaceae</taxon>
        <taxon>Ruania</taxon>
    </lineage>
</organism>
<dbReference type="PANTHER" id="PTHR37419">
    <property type="entry name" value="SERINE/THREONINE-PROTEIN KINASE TOXIN HIPA"/>
    <property type="match status" value="1"/>
</dbReference>
<dbReference type="InterPro" id="IPR052028">
    <property type="entry name" value="HipA_Ser/Thr_kinase"/>
</dbReference>
<evidence type="ECO:0000256" key="2">
    <source>
        <dbReference type="ARBA" id="ARBA00022679"/>
    </source>
</evidence>
<evidence type="ECO:0000256" key="1">
    <source>
        <dbReference type="ARBA" id="ARBA00010164"/>
    </source>
</evidence>
<evidence type="ECO:0000313" key="6">
    <source>
        <dbReference type="EMBL" id="HIZ36978.1"/>
    </source>
</evidence>
<comment type="similarity">
    <text evidence="1">Belongs to the HipA Ser/Thr kinase family.</text>
</comment>
<feature type="domain" description="HipA-like C-terminal" evidence="4">
    <location>
        <begin position="133"/>
        <end position="369"/>
    </location>
</feature>
<dbReference type="CDD" id="cd17808">
    <property type="entry name" value="HipA_Ec_like"/>
    <property type="match status" value="1"/>
</dbReference>
<dbReference type="NCBIfam" id="TIGR03071">
    <property type="entry name" value="couple_hipA"/>
    <property type="match status" value="1"/>
</dbReference>
<dbReference type="GO" id="GO:0005829">
    <property type="term" value="C:cytosol"/>
    <property type="evidence" value="ECO:0007669"/>
    <property type="project" value="TreeGrafter"/>
</dbReference>